<dbReference type="Proteomes" id="UP000777438">
    <property type="component" value="Unassembled WGS sequence"/>
</dbReference>
<feature type="region of interest" description="Disordered" evidence="1">
    <location>
        <begin position="22"/>
        <end position="69"/>
    </location>
</feature>
<organism evidence="3 4">
    <name type="scientific">Thelonectria olida</name>
    <dbReference type="NCBI Taxonomy" id="1576542"/>
    <lineage>
        <taxon>Eukaryota</taxon>
        <taxon>Fungi</taxon>
        <taxon>Dikarya</taxon>
        <taxon>Ascomycota</taxon>
        <taxon>Pezizomycotina</taxon>
        <taxon>Sordariomycetes</taxon>
        <taxon>Hypocreomycetidae</taxon>
        <taxon>Hypocreales</taxon>
        <taxon>Nectriaceae</taxon>
        <taxon>Thelonectria</taxon>
    </lineage>
</organism>
<feature type="signal peptide" evidence="2">
    <location>
        <begin position="1"/>
        <end position="21"/>
    </location>
</feature>
<evidence type="ECO:0008006" key="5">
    <source>
        <dbReference type="Google" id="ProtNLM"/>
    </source>
</evidence>
<gene>
    <name evidence="3" type="ORF">B0T10DRAFT_220764</name>
</gene>
<dbReference type="EMBL" id="JAGPYM010000004">
    <property type="protein sequence ID" value="KAH6895569.1"/>
    <property type="molecule type" value="Genomic_DNA"/>
</dbReference>
<sequence length="123" mass="13353">MQTIAFFMCQFLSFDLGGAGGVRIADQGPQGRSPRSAGKFISGERYPDRRSPSKLGTQRGALGQGHSSPHVVSETGVVALMRTALTSRRLSAPRASRFLVGQPKLRQPMATTTRRRCASFMNQ</sequence>
<reference evidence="3 4" key="1">
    <citation type="journal article" date="2021" name="Nat. Commun.">
        <title>Genetic determinants of endophytism in the Arabidopsis root mycobiome.</title>
        <authorList>
            <person name="Mesny F."/>
            <person name="Miyauchi S."/>
            <person name="Thiergart T."/>
            <person name="Pickel B."/>
            <person name="Atanasova L."/>
            <person name="Karlsson M."/>
            <person name="Huettel B."/>
            <person name="Barry K.W."/>
            <person name="Haridas S."/>
            <person name="Chen C."/>
            <person name="Bauer D."/>
            <person name="Andreopoulos W."/>
            <person name="Pangilinan J."/>
            <person name="LaButti K."/>
            <person name="Riley R."/>
            <person name="Lipzen A."/>
            <person name="Clum A."/>
            <person name="Drula E."/>
            <person name="Henrissat B."/>
            <person name="Kohler A."/>
            <person name="Grigoriev I.V."/>
            <person name="Martin F.M."/>
            <person name="Hacquard S."/>
        </authorList>
    </citation>
    <scope>NUCLEOTIDE SEQUENCE [LARGE SCALE GENOMIC DNA]</scope>
    <source>
        <strain evidence="3 4">MPI-CAGE-CH-0241</strain>
    </source>
</reference>
<protein>
    <recommendedName>
        <fullName evidence="5">Secreted protein</fullName>
    </recommendedName>
</protein>
<comment type="caution">
    <text evidence="3">The sequence shown here is derived from an EMBL/GenBank/DDBJ whole genome shotgun (WGS) entry which is preliminary data.</text>
</comment>
<keyword evidence="2" id="KW-0732">Signal</keyword>
<dbReference type="AlphaFoldDB" id="A0A9P9AUC5"/>
<proteinExistence type="predicted"/>
<keyword evidence="4" id="KW-1185">Reference proteome</keyword>
<feature type="chain" id="PRO_5040310201" description="Secreted protein" evidence="2">
    <location>
        <begin position="22"/>
        <end position="123"/>
    </location>
</feature>
<accession>A0A9P9AUC5</accession>
<evidence type="ECO:0000256" key="2">
    <source>
        <dbReference type="SAM" id="SignalP"/>
    </source>
</evidence>
<evidence type="ECO:0000313" key="4">
    <source>
        <dbReference type="Proteomes" id="UP000777438"/>
    </source>
</evidence>
<evidence type="ECO:0000313" key="3">
    <source>
        <dbReference type="EMBL" id="KAH6895569.1"/>
    </source>
</evidence>
<evidence type="ECO:0000256" key="1">
    <source>
        <dbReference type="SAM" id="MobiDB-lite"/>
    </source>
</evidence>
<name>A0A9P9AUC5_9HYPO</name>